<proteinExistence type="predicted"/>
<dbReference type="EMBL" id="CADCTQ010000194">
    <property type="protein sequence ID" value="CAA9254586.1"/>
    <property type="molecule type" value="Genomic_DNA"/>
</dbReference>
<name>A0A6J4IMA7_9SPHI</name>
<evidence type="ECO:0000313" key="1">
    <source>
        <dbReference type="EMBL" id="CAA9254586.1"/>
    </source>
</evidence>
<organism evidence="1">
    <name type="scientific">uncultured Cytophagales bacterium</name>
    <dbReference type="NCBI Taxonomy" id="158755"/>
    <lineage>
        <taxon>Bacteria</taxon>
        <taxon>Pseudomonadati</taxon>
        <taxon>Bacteroidota</taxon>
        <taxon>Sphingobacteriia</taxon>
        <taxon>Sphingobacteriales</taxon>
        <taxon>environmental samples</taxon>
    </lineage>
</organism>
<gene>
    <name evidence="1" type="ORF">AVDCRST_MAG56-2151</name>
</gene>
<sequence>MLKNKFRRPVSGTDFVFQIMRLILSLARLNFPRRNTF</sequence>
<dbReference type="AlphaFoldDB" id="A0A6J4IMA7"/>
<protein>
    <submittedName>
        <fullName evidence="1">Uncharacterized protein</fullName>
    </submittedName>
</protein>
<accession>A0A6J4IMA7</accession>
<reference evidence="1" key="1">
    <citation type="submission" date="2020-02" db="EMBL/GenBank/DDBJ databases">
        <authorList>
            <person name="Meier V. D."/>
        </authorList>
    </citation>
    <scope>NUCLEOTIDE SEQUENCE</scope>
    <source>
        <strain evidence="1">AVDCRST_MAG56</strain>
    </source>
</reference>